<dbReference type="Proteomes" id="UP000743001">
    <property type="component" value="Unassembled WGS sequence"/>
</dbReference>
<evidence type="ECO:0000313" key="7">
    <source>
        <dbReference type="EMBL" id="MBU5670879.1"/>
    </source>
</evidence>
<organism evidence="7 8">
    <name type="scientific">Paenibacillus brevis</name>
    <dbReference type="NCBI Taxonomy" id="2841508"/>
    <lineage>
        <taxon>Bacteria</taxon>
        <taxon>Bacillati</taxon>
        <taxon>Bacillota</taxon>
        <taxon>Bacilli</taxon>
        <taxon>Bacillales</taxon>
        <taxon>Paenibacillaceae</taxon>
        <taxon>Paenibacillus</taxon>
    </lineage>
</organism>
<dbReference type="EMBL" id="JAHLQJ010000002">
    <property type="protein sequence ID" value="MBU5670879.1"/>
    <property type="molecule type" value="Genomic_DNA"/>
</dbReference>
<comment type="caution">
    <text evidence="7">The sequence shown here is derived from an EMBL/GenBank/DDBJ whole genome shotgun (WGS) entry which is preliminary data.</text>
</comment>
<feature type="transmembrane region" description="Helical" evidence="5">
    <location>
        <begin position="84"/>
        <end position="106"/>
    </location>
</feature>
<sequence length="144" mass="16399">MQFSKRDLTTTEMLILNSEMNKREKSLALAYLMLLAGHLGVHRFYLKRIVSGVIQLVLFLLTFVFYFAFGISAGLESEASPETFYSLLFLIPLLLAGLGLTIWVIVDACMLPGMVRSWNERLEQQLVAQLISHRTGPDNNYNHF</sequence>
<evidence type="ECO:0000256" key="5">
    <source>
        <dbReference type="SAM" id="Phobius"/>
    </source>
</evidence>
<gene>
    <name evidence="7" type="ORF">KQJ23_03440</name>
</gene>
<proteinExistence type="predicted"/>
<reference evidence="7 8" key="1">
    <citation type="submission" date="2021-06" db="EMBL/GenBank/DDBJ databases">
        <authorList>
            <person name="Sun Q."/>
            <person name="Li D."/>
        </authorList>
    </citation>
    <scope>NUCLEOTIDE SEQUENCE [LARGE SCALE GENOMIC DNA]</scope>
    <source>
        <strain evidence="7 8">MSJ-6</strain>
    </source>
</reference>
<evidence type="ECO:0000256" key="2">
    <source>
        <dbReference type="ARBA" id="ARBA00022692"/>
    </source>
</evidence>
<comment type="subcellular location">
    <subcellularLocation>
        <location evidence="1">Membrane</location>
        <topology evidence="1">Multi-pass membrane protein</topology>
    </subcellularLocation>
</comment>
<accession>A0ABS6FLL5</accession>
<evidence type="ECO:0000259" key="6">
    <source>
        <dbReference type="Pfam" id="PF05154"/>
    </source>
</evidence>
<dbReference type="RefSeq" id="WP_216477273.1">
    <property type="nucleotide sequence ID" value="NZ_JAHLQJ010000002.1"/>
</dbReference>
<keyword evidence="8" id="KW-1185">Reference proteome</keyword>
<protein>
    <submittedName>
        <fullName evidence="7">TM2 domain-containing protein</fullName>
    </submittedName>
</protein>
<keyword evidence="3 5" id="KW-1133">Transmembrane helix</keyword>
<evidence type="ECO:0000313" key="8">
    <source>
        <dbReference type="Proteomes" id="UP000743001"/>
    </source>
</evidence>
<evidence type="ECO:0000256" key="1">
    <source>
        <dbReference type="ARBA" id="ARBA00004141"/>
    </source>
</evidence>
<name>A0ABS6FLL5_9BACL</name>
<keyword evidence="4 5" id="KW-0472">Membrane</keyword>
<dbReference type="InterPro" id="IPR007829">
    <property type="entry name" value="TM2"/>
</dbReference>
<dbReference type="Pfam" id="PF05154">
    <property type="entry name" value="TM2"/>
    <property type="match status" value="1"/>
</dbReference>
<evidence type="ECO:0000256" key="3">
    <source>
        <dbReference type="ARBA" id="ARBA00022989"/>
    </source>
</evidence>
<evidence type="ECO:0000256" key="4">
    <source>
        <dbReference type="ARBA" id="ARBA00023136"/>
    </source>
</evidence>
<feature type="domain" description="TM2" evidence="6">
    <location>
        <begin position="24"/>
        <end position="67"/>
    </location>
</feature>
<keyword evidence="2 5" id="KW-0812">Transmembrane</keyword>
<feature type="transmembrane region" description="Helical" evidence="5">
    <location>
        <begin position="53"/>
        <end position="72"/>
    </location>
</feature>